<gene>
    <name evidence="2" type="ordered locus">Fleli_0966</name>
</gene>
<sequence precursor="true">MKKSILFILFFLLISCSVFGQITVSGRVIDENGALPGATVQIKGTTKGTVADIDGSFEIEVKSEKDTLVFSYIFIKSKYFITKEIKVSQLKLSSKNIIILKEDKNLKILKHLHLHRLLKVNYWSGLFYNPYGISANLSWKSQGWIYRMAEAGFSTNFNQNTDFYGKYGRRILRQFITYKFQQTTFIESESKNEITTHLLENNHDLRYFDLTYGVGYQIFAQEKIENISTKNIGLSAGISKYIPYFALCSVKSFYWQDYWAWEADITKGFKRKIHTSISYRQTTQDFKEINLTLGYMF</sequence>
<proteinExistence type="predicted"/>
<dbReference type="InterPro" id="IPR008969">
    <property type="entry name" value="CarboxyPept-like_regulatory"/>
</dbReference>
<dbReference type="STRING" id="880071.Fleli_0966"/>
<dbReference type="PATRIC" id="fig|880071.3.peg.943"/>
<feature type="signal peptide" evidence="1">
    <location>
        <begin position="1"/>
        <end position="20"/>
    </location>
</feature>
<organism evidence="2 3">
    <name type="scientific">Bernardetia litoralis (strain ATCC 23117 / DSM 6794 / NBRC 15988 / NCIMB 1366 / Fx l1 / Sio-4)</name>
    <name type="common">Flexibacter litoralis</name>
    <dbReference type="NCBI Taxonomy" id="880071"/>
    <lineage>
        <taxon>Bacteria</taxon>
        <taxon>Pseudomonadati</taxon>
        <taxon>Bacteroidota</taxon>
        <taxon>Cytophagia</taxon>
        <taxon>Cytophagales</taxon>
        <taxon>Bernardetiaceae</taxon>
        <taxon>Bernardetia</taxon>
    </lineage>
</organism>
<name>I4AHI3_BERLS</name>
<evidence type="ECO:0008006" key="4">
    <source>
        <dbReference type="Google" id="ProtNLM"/>
    </source>
</evidence>
<evidence type="ECO:0000313" key="2">
    <source>
        <dbReference type="EMBL" id="AFM03418.1"/>
    </source>
</evidence>
<dbReference type="AlphaFoldDB" id="I4AHI3"/>
<protein>
    <recommendedName>
        <fullName evidence="4">Carboxypeptidase-like regulatory domain-containing protein</fullName>
    </recommendedName>
</protein>
<evidence type="ECO:0000313" key="3">
    <source>
        <dbReference type="Proteomes" id="UP000006054"/>
    </source>
</evidence>
<keyword evidence="3" id="KW-1185">Reference proteome</keyword>
<feature type="chain" id="PRO_5003685290" description="Carboxypeptidase-like regulatory domain-containing protein" evidence="1">
    <location>
        <begin position="21"/>
        <end position="297"/>
    </location>
</feature>
<dbReference type="HOGENOM" id="CLU_936115_0_0_10"/>
<dbReference type="RefSeq" id="WP_014796876.1">
    <property type="nucleotide sequence ID" value="NC_018018.1"/>
</dbReference>
<reference evidence="3" key="1">
    <citation type="submission" date="2012-06" db="EMBL/GenBank/DDBJ databases">
        <title>The complete genome of Flexibacter litoralis DSM 6794.</title>
        <authorList>
            <person name="Lucas S."/>
            <person name="Copeland A."/>
            <person name="Lapidus A."/>
            <person name="Glavina del Rio T."/>
            <person name="Dalin E."/>
            <person name="Tice H."/>
            <person name="Bruce D."/>
            <person name="Goodwin L."/>
            <person name="Pitluck S."/>
            <person name="Peters L."/>
            <person name="Ovchinnikova G."/>
            <person name="Lu M."/>
            <person name="Kyrpides N."/>
            <person name="Mavromatis K."/>
            <person name="Ivanova N."/>
            <person name="Brettin T."/>
            <person name="Detter J.C."/>
            <person name="Han C."/>
            <person name="Larimer F."/>
            <person name="Land M."/>
            <person name="Hauser L."/>
            <person name="Markowitz V."/>
            <person name="Cheng J.-F."/>
            <person name="Hugenholtz P."/>
            <person name="Woyke T."/>
            <person name="Wu D."/>
            <person name="Spring S."/>
            <person name="Lang E."/>
            <person name="Kopitz M."/>
            <person name="Brambilla E."/>
            <person name="Klenk H.-P."/>
            <person name="Eisen J.A."/>
        </authorList>
    </citation>
    <scope>NUCLEOTIDE SEQUENCE [LARGE SCALE GENOMIC DNA]</scope>
    <source>
        <strain evidence="3">ATCC 23117 / DSM 6794 / NBRC 15988 / NCIMB 1366 / Sio-4</strain>
    </source>
</reference>
<dbReference type="Proteomes" id="UP000006054">
    <property type="component" value="Chromosome"/>
</dbReference>
<dbReference type="EMBL" id="CP003345">
    <property type="protein sequence ID" value="AFM03418.1"/>
    <property type="molecule type" value="Genomic_DNA"/>
</dbReference>
<dbReference type="PROSITE" id="PS51257">
    <property type="entry name" value="PROKAR_LIPOPROTEIN"/>
    <property type="match status" value="1"/>
</dbReference>
<dbReference type="Gene3D" id="2.60.40.1120">
    <property type="entry name" value="Carboxypeptidase-like, regulatory domain"/>
    <property type="match status" value="1"/>
</dbReference>
<accession>I4AHI3</accession>
<evidence type="ECO:0000256" key="1">
    <source>
        <dbReference type="SAM" id="SignalP"/>
    </source>
</evidence>
<keyword evidence="1" id="KW-0732">Signal</keyword>
<dbReference type="OrthoDB" id="1223654at2"/>
<dbReference type="eggNOG" id="COG1629">
    <property type="taxonomic scope" value="Bacteria"/>
</dbReference>
<dbReference type="SUPFAM" id="SSF49464">
    <property type="entry name" value="Carboxypeptidase regulatory domain-like"/>
    <property type="match status" value="1"/>
</dbReference>
<dbReference type="Pfam" id="PF13715">
    <property type="entry name" value="CarbopepD_reg_2"/>
    <property type="match status" value="1"/>
</dbReference>
<dbReference type="KEGG" id="fli:Fleli_0966"/>